<dbReference type="GeneTree" id="ENSGT01020000232585"/>
<reference evidence="2" key="2">
    <citation type="submission" date="2025-09" db="UniProtKB">
        <authorList>
            <consortium name="Ensembl"/>
        </authorList>
    </citation>
    <scope>IDENTIFICATION</scope>
</reference>
<feature type="region of interest" description="Disordered" evidence="1">
    <location>
        <begin position="77"/>
        <end position="101"/>
    </location>
</feature>
<feature type="region of interest" description="Disordered" evidence="1">
    <location>
        <begin position="27"/>
        <end position="52"/>
    </location>
</feature>
<dbReference type="AlphaFoldDB" id="A0A8C8Z1J0"/>
<protein>
    <submittedName>
        <fullName evidence="2">Uncharacterized protein</fullName>
    </submittedName>
</protein>
<evidence type="ECO:0000313" key="3">
    <source>
        <dbReference type="Proteomes" id="UP000694414"/>
    </source>
</evidence>
<reference evidence="2" key="1">
    <citation type="submission" date="2025-08" db="UniProtKB">
        <authorList>
            <consortium name="Ensembl"/>
        </authorList>
    </citation>
    <scope>IDENTIFICATION</scope>
</reference>
<dbReference type="Ensembl" id="ENSPSMT00000010382.1">
    <property type="protein sequence ID" value="ENSPSMP00000008834.1"/>
    <property type="gene ID" value="ENSPSMG00000006489.1"/>
</dbReference>
<organism evidence="2 3">
    <name type="scientific">Prolemur simus</name>
    <name type="common">Greater bamboo lemur</name>
    <name type="synonym">Hapalemur simus</name>
    <dbReference type="NCBI Taxonomy" id="1328070"/>
    <lineage>
        <taxon>Eukaryota</taxon>
        <taxon>Metazoa</taxon>
        <taxon>Chordata</taxon>
        <taxon>Craniata</taxon>
        <taxon>Vertebrata</taxon>
        <taxon>Euteleostomi</taxon>
        <taxon>Mammalia</taxon>
        <taxon>Eutheria</taxon>
        <taxon>Euarchontoglires</taxon>
        <taxon>Primates</taxon>
        <taxon>Strepsirrhini</taxon>
        <taxon>Lemuriformes</taxon>
        <taxon>Lemuridae</taxon>
        <taxon>Prolemur</taxon>
    </lineage>
</organism>
<evidence type="ECO:0000313" key="2">
    <source>
        <dbReference type="Ensembl" id="ENSPSMP00000008834.1"/>
    </source>
</evidence>
<dbReference type="Proteomes" id="UP000694414">
    <property type="component" value="Unplaced"/>
</dbReference>
<name>A0A8C8Z1J0_PROSS</name>
<keyword evidence="3" id="KW-1185">Reference proteome</keyword>
<sequence>MSPLQWLRILRVGDSHLSSLCSASFLPSQAQGRREEQTQEQQRSPEVGSQRYRELPRVFLPQKFLLATAVALSQGLKGGSGATMAGLAVSTPTLPRCEDSR</sequence>
<evidence type="ECO:0000256" key="1">
    <source>
        <dbReference type="SAM" id="MobiDB-lite"/>
    </source>
</evidence>
<proteinExistence type="predicted"/>
<accession>A0A8C8Z1J0</accession>